<dbReference type="SUPFAM" id="SSF51905">
    <property type="entry name" value="FAD/NAD(P)-binding domain"/>
    <property type="match status" value="2"/>
</dbReference>
<protein>
    <submittedName>
        <fullName evidence="6">CRP-like cAMP-binding protein/thioredoxin reductase/ferredoxin-like protein FixX</fullName>
    </submittedName>
</protein>
<proteinExistence type="predicted"/>
<dbReference type="GO" id="GO:0005952">
    <property type="term" value="C:cAMP-dependent protein kinase complex"/>
    <property type="evidence" value="ECO:0007669"/>
    <property type="project" value="InterPro"/>
</dbReference>
<dbReference type="PROSITE" id="PS51379">
    <property type="entry name" value="4FE4S_FER_2"/>
    <property type="match status" value="3"/>
</dbReference>
<dbReference type="GO" id="GO:0006281">
    <property type="term" value="P:DNA repair"/>
    <property type="evidence" value="ECO:0007669"/>
    <property type="project" value="InterPro"/>
</dbReference>
<dbReference type="InterPro" id="IPR001497">
    <property type="entry name" value="MethylDNA_cys_MeTrfase_AS"/>
</dbReference>
<dbReference type="InterPro" id="IPR017900">
    <property type="entry name" value="4Fe4S_Fe_S_CS"/>
</dbReference>
<dbReference type="GO" id="GO:0034236">
    <property type="term" value="F:protein kinase A catalytic subunit binding"/>
    <property type="evidence" value="ECO:0007669"/>
    <property type="project" value="TreeGrafter"/>
</dbReference>
<dbReference type="GO" id="GO:0030552">
    <property type="term" value="F:cAMP binding"/>
    <property type="evidence" value="ECO:0007669"/>
    <property type="project" value="TreeGrafter"/>
</dbReference>
<keyword evidence="1" id="KW-0479">Metal-binding</keyword>
<dbReference type="PANTHER" id="PTHR11635:SF152">
    <property type="entry name" value="CAMP-DEPENDENT PROTEIN KINASE TYPE I REGULATORY SUBUNIT-RELATED"/>
    <property type="match status" value="1"/>
</dbReference>
<dbReference type="Gene3D" id="2.60.120.10">
    <property type="entry name" value="Jelly Rolls"/>
    <property type="match status" value="2"/>
</dbReference>
<feature type="domain" description="4Fe-4S ferredoxin-type" evidence="5">
    <location>
        <begin position="833"/>
        <end position="866"/>
    </location>
</feature>
<dbReference type="InterPro" id="IPR000595">
    <property type="entry name" value="cNMP-bd_dom"/>
</dbReference>
<dbReference type="InterPro" id="IPR050503">
    <property type="entry name" value="cAMP-dep_PK_reg_su-like"/>
</dbReference>
<dbReference type="SUPFAM" id="SSF54862">
    <property type="entry name" value="4Fe-4S ferredoxins"/>
    <property type="match status" value="1"/>
</dbReference>
<evidence type="ECO:0000256" key="3">
    <source>
        <dbReference type="ARBA" id="ARBA00023014"/>
    </source>
</evidence>
<dbReference type="PRINTS" id="PR00368">
    <property type="entry name" value="FADPNR"/>
</dbReference>
<feature type="domain" description="4Fe-4S ferredoxin-type" evidence="5">
    <location>
        <begin position="770"/>
        <end position="798"/>
    </location>
</feature>
<name>A0A7X0JUG5_9GAMM</name>
<dbReference type="PRINTS" id="PR00469">
    <property type="entry name" value="PNDRDTASEII"/>
</dbReference>
<evidence type="ECO:0000313" key="6">
    <source>
        <dbReference type="EMBL" id="MBB6521541.1"/>
    </source>
</evidence>
<dbReference type="Gene3D" id="3.30.70.20">
    <property type="match status" value="2"/>
</dbReference>
<dbReference type="CDD" id="cd16367">
    <property type="entry name" value="DMSOR_beta_like"/>
    <property type="match status" value="1"/>
</dbReference>
<dbReference type="GO" id="GO:0004862">
    <property type="term" value="F:cAMP-dependent protein kinase inhibitor activity"/>
    <property type="evidence" value="ECO:0007669"/>
    <property type="project" value="TreeGrafter"/>
</dbReference>
<dbReference type="SMART" id="SM00100">
    <property type="entry name" value="cNMP"/>
    <property type="match status" value="2"/>
</dbReference>
<gene>
    <name evidence="6" type="ORF">HNR48_001826</name>
</gene>
<dbReference type="Pfam" id="PF13247">
    <property type="entry name" value="Fer4_11"/>
    <property type="match status" value="1"/>
</dbReference>
<reference evidence="6 7" key="1">
    <citation type="submission" date="2020-08" db="EMBL/GenBank/DDBJ databases">
        <title>Genomic Encyclopedia of Type Strains, Phase IV (KMG-IV): sequencing the most valuable type-strain genomes for metagenomic binning, comparative biology and taxonomic classification.</title>
        <authorList>
            <person name="Goeker M."/>
        </authorList>
    </citation>
    <scope>NUCLEOTIDE SEQUENCE [LARGE SCALE GENOMIC DNA]</scope>
    <source>
        <strain evidence="6 7">DSM 22368</strain>
    </source>
</reference>
<evidence type="ECO:0000256" key="1">
    <source>
        <dbReference type="ARBA" id="ARBA00022723"/>
    </source>
</evidence>
<dbReference type="PROSITE" id="PS00374">
    <property type="entry name" value="MGMT"/>
    <property type="match status" value="1"/>
</dbReference>
<dbReference type="InterPro" id="IPR014710">
    <property type="entry name" value="RmlC-like_jellyroll"/>
</dbReference>
<evidence type="ECO:0000259" key="4">
    <source>
        <dbReference type="PROSITE" id="PS50042"/>
    </source>
</evidence>
<dbReference type="CDD" id="cd00038">
    <property type="entry name" value="CAP_ED"/>
    <property type="match status" value="2"/>
</dbReference>
<comment type="caution">
    <text evidence="6">The sequence shown here is derived from an EMBL/GenBank/DDBJ whole genome shotgun (WGS) entry which is preliminary data.</text>
</comment>
<feature type="domain" description="Cyclic nucleotide-binding" evidence="4">
    <location>
        <begin position="552"/>
        <end position="654"/>
    </location>
</feature>
<organism evidence="6 7">
    <name type="scientific">Pseudoteredinibacter isoporae</name>
    <dbReference type="NCBI Taxonomy" id="570281"/>
    <lineage>
        <taxon>Bacteria</taxon>
        <taxon>Pseudomonadati</taxon>
        <taxon>Pseudomonadota</taxon>
        <taxon>Gammaproteobacteria</taxon>
        <taxon>Cellvibrionales</taxon>
        <taxon>Cellvibrionaceae</taxon>
        <taxon>Pseudoteredinibacter</taxon>
    </lineage>
</organism>
<dbReference type="PANTHER" id="PTHR11635">
    <property type="entry name" value="CAMP-DEPENDENT PROTEIN KINASE REGULATORY CHAIN"/>
    <property type="match status" value="1"/>
</dbReference>
<sequence length="874" mass="96379">MSDIYEIAVIGSGPAGLSAAARAAEYDQQARKNDPNHPYTHILLEGFKHAAKTIYRYQKGKHVMDEPGFLDLRSPIEFTSGKREEILNSWDEGIKEKEINIRYQSEVTSISGEAGNFTIGFAGGESIQAKNIILAIGMQGNPRKLGVSGDDSDFVQYQLDDPDEYKDETIVVVGAGDAAIENALGLAKQNKVYIINRREEFSRAKEGNLNAVLAAINDKNLDFDCYYRSSVARLALPDTAGQAGVLTLDTPEGEVDIPCHRIIARLGAIPPRKFIESCGIEFPSDKPDAIPELSGRYESNVKGIYVIGALGGYPLIKQAMNQGYDVVEYIRGNEVKPADHPILDLQLKMLPYVSDVEEILSLYQQRIPMFRRMNTLAFRELVIESDILVSQADEDILSQLKLQADQVKDTRFAELKEKKEQRIAKLEQKGKKVSKAERETPPASPKITKLIKAGDYIYRHGDYSNTFLTVVEGEVILESADGQHRQIIKPGQFFGEMSLLSGRPRVGNAIAGDDTILIETPRRTMVKLMNSNEEILGGIDWIFVVRFLQQYFAPDADTADLRDIAQNTETKTFNAGDYLYQEGDEGDCLYLIRSGTVSLQRERSERSVVIGQAQSGQMIGQMALMGDKTRRESARATVRVEALLIKQKEFLALLKQDPERVHDIQAATSEKLKISNQMESLPEGGSMISFLMGEGLGESTSALIIDEKLCVGCDNCEKACAETHGGISRLDRKSGQRYGHINVAISCRHCEMPHCMKDCPANAIHRAVTGEVFIDNSCIGCGNCETNCPYDVIKLAYDAPKKPGLLQWMLFGRGNGPGQDPAYQPSSEALDKGKKAVKCDACVGQKGGPACVRSCPVGAVERLNPEQFVELIAP</sequence>
<keyword evidence="3" id="KW-0411">Iron-sulfur</keyword>
<dbReference type="InterPro" id="IPR018490">
    <property type="entry name" value="cNMP-bd_dom_sf"/>
</dbReference>
<dbReference type="PROSITE" id="PS00198">
    <property type="entry name" value="4FE4S_FER_1"/>
    <property type="match status" value="1"/>
</dbReference>
<dbReference type="SUPFAM" id="SSF51206">
    <property type="entry name" value="cAMP-binding domain-like"/>
    <property type="match status" value="2"/>
</dbReference>
<dbReference type="Pfam" id="PF13738">
    <property type="entry name" value="Pyr_redox_3"/>
    <property type="match status" value="1"/>
</dbReference>
<dbReference type="GO" id="GO:0046872">
    <property type="term" value="F:metal ion binding"/>
    <property type="evidence" value="ECO:0007669"/>
    <property type="project" value="UniProtKB-KW"/>
</dbReference>
<dbReference type="InterPro" id="IPR017896">
    <property type="entry name" value="4Fe4S_Fe-S-bd"/>
</dbReference>
<dbReference type="PROSITE" id="PS50042">
    <property type="entry name" value="CNMP_BINDING_3"/>
    <property type="match status" value="2"/>
</dbReference>
<feature type="domain" description="Cyclic nucleotide-binding" evidence="4">
    <location>
        <begin position="451"/>
        <end position="535"/>
    </location>
</feature>
<feature type="domain" description="4Fe-4S ferredoxin-type" evidence="5">
    <location>
        <begin position="701"/>
        <end position="732"/>
    </location>
</feature>
<evidence type="ECO:0000313" key="7">
    <source>
        <dbReference type="Proteomes" id="UP000528457"/>
    </source>
</evidence>
<dbReference type="AlphaFoldDB" id="A0A7X0JUG5"/>
<dbReference type="InterPro" id="IPR036188">
    <property type="entry name" value="FAD/NAD-bd_sf"/>
</dbReference>
<dbReference type="InParanoid" id="A0A7X0JUG5"/>
<dbReference type="GO" id="GO:0003908">
    <property type="term" value="F:methylated-DNA-[protein]-cysteine S-methyltransferase activity"/>
    <property type="evidence" value="ECO:0007669"/>
    <property type="project" value="InterPro"/>
</dbReference>
<dbReference type="GO" id="GO:0051536">
    <property type="term" value="F:iron-sulfur cluster binding"/>
    <property type="evidence" value="ECO:0007669"/>
    <property type="project" value="UniProtKB-KW"/>
</dbReference>
<accession>A0A7X0JUG5</accession>
<dbReference type="Pfam" id="PF00027">
    <property type="entry name" value="cNMP_binding"/>
    <property type="match status" value="2"/>
</dbReference>
<keyword evidence="2" id="KW-0408">Iron</keyword>
<evidence type="ECO:0000259" key="5">
    <source>
        <dbReference type="PROSITE" id="PS51379"/>
    </source>
</evidence>
<dbReference type="RefSeq" id="WP_166844133.1">
    <property type="nucleotide sequence ID" value="NZ_JAAONY010000002.1"/>
</dbReference>
<dbReference type="EMBL" id="JACHHT010000002">
    <property type="protein sequence ID" value="MBB6521541.1"/>
    <property type="molecule type" value="Genomic_DNA"/>
</dbReference>
<evidence type="ECO:0000256" key="2">
    <source>
        <dbReference type="ARBA" id="ARBA00023004"/>
    </source>
</evidence>
<dbReference type="Proteomes" id="UP000528457">
    <property type="component" value="Unassembled WGS sequence"/>
</dbReference>
<dbReference type="GO" id="GO:0005829">
    <property type="term" value="C:cytosol"/>
    <property type="evidence" value="ECO:0007669"/>
    <property type="project" value="TreeGrafter"/>
</dbReference>
<keyword evidence="7" id="KW-1185">Reference proteome</keyword>
<dbReference type="Gene3D" id="3.50.50.60">
    <property type="entry name" value="FAD/NAD(P)-binding domain"/>
    <property type="match status" value="2"/>
</dbReference>